<reference evidence="2 3" key="1">
    <citation type="submission" date="2019-02" db="EMBL/GenBank/DDBJ databases">
        <title>Genomic Encyclopedia of Type Strains, Phase IV (KMG-IV): sequencing the most valuable type-strain genomes for metagenomic binning, comparative biology and taxonomic classification.</title>
        <authorList>
            <person name="Goeker M."/>
        </authorList>
    </citation>
    <scope>NUCLEOTIDE SEQUENCE [LARGE SCALE GENOMIC DNA]</scope>
    <source>
        <strain evidence="2 3">DSM 29486</strain>
    </source>
</reference>
<dbReference type="OrthoDB" id="9792278at2"/>
<dbReference type="PANTHER" id="PTHR46832:SF1">
    <property type="entry name" value="5'-METHYLTHIOADENOSINE_S-ADENOSYLHOMOCYSTEINE NUCLEOSIDASE"/>
    <property type="match status" value="1"/>
</dbReference>
<dbReference type="SUPFAM" id="SSF53167">
    <property type="entry name" value="Purine and uridine phosphorylases"/>
    <property type="match status" value="1"/>
</dbReference>
<evidence type="ECO:0000313" key="3">
    <source>
        <dbReference type="Proteomes" id="UP000292927"/>
    </source>
</evidence>
<dbReference type="GO" id="GO:0008782">
    <property type="term" value="F:adenosylhomocysteine nucleosidase activity"/>
    <property type="evidence" value="ECO:0007669"/>
    <property type="project" value="TreeGrafter"/>
</dbReference>
<protein>
    <submittedName>
        <fullName evidence="2">Adenosylhomocysteine nucleosidase</fullName>
    </submittedName>
</protein>
<dbReference type="Proteomes" id="UP000292927">
    <property type="component" value="Unassembled WGS sequence"/>
</dbReference>
<dbReference type="GO" id="GO:0005829">
    <property type="term" value="C:cytosol"/>
    <property type="evidence" value="ECO:0007669"/>
    <property type="project" value="TreeGrafter"/>
</dbReference>
<dbReference type="Gene3D" id="3.40.50.1580">
    <property type="entry name" value="Nucleoside phosphorylase domain"/>
    <property type="match status" value="1"/>
</dbReference>
<sequence length="224" mass="24306">MKIGMLVAVEMDAVFQEFGEKLEPVEMAGYEIYRYQMSGSELYVLSSGAGEIAAAAGTQLLITAFGVDMIVNFGVVGGLTEEMETLRTCVVERVVHYAFDTSELDRCEVGRYLDYPSIYLPATPQLVEMALEAEPGLRKVTCASADRFVGKAEDKRALHQQFGADICEMEAAAVVLTCNRNKVPCLLLKAVSDSIHGGAEEFSKAITEASQVCLKVLCKVVGNL</sequence>
<dbReference type="InterPro" id="IPR000845">
    <property type="entry name" value="Nucleoside_phosphorylase_d"/>
</dbReference>
<comment type="caution">
    <text evidence="2">The sequence shown here is derived from an EMBL/GenBank/DDBJ whole genome shotgun (WGS) entry which is preliminary data.</text>
</comment>
<dbReference type="GO" id="GO:0019284">
    <property type="term" value="P:L-methionine salvage from S-adenosylmethionine"/>
    <property type="evidence" value="ECO:0007669"/>
    <property type="project" value="TreeGrafter"/>
</dbReference>
<dbReference type="EMBL" id="SGXF01000001">
    <property type="protein sequence ID" value="RZT02551.1"/>
    <property type="molecule type" value="Genomic_DNA"/>
</dbReference>
<dbReference type="GO" id="GO:0008930">
    <property type="term" value="F:methylthioadenosine nucleosidase activity"/>
    <property type="evidence" value="ECO:0007669"/>
    <property type="project" value="TreeGrafter"/>
</dbReference>
<dbReference type="RefSeq" id="WP_130433021.1">
    <property type="nucleotide sequence ID" value="NZ_SGXF01000001.1"/>
</dbReference>
<organism evidence="2 3">
    <name type="scientific">Cuneatibacter caecimuris</name>
    <dbReference type="NCBI Taxonomy" id="1796618"/>
    <lineage>
        <taxon>Bacteria</taxon>
        <taxon>Bacillati</taxon>
        <taxon>Bacillota</taxon>
        <taxon>Clostridia</taxon>
        <taxon>Lachnospirales</taxon>
        <taxon>Lachnospiraceae</taxon>
        <taxon>Cuneatibacter</taxon>
    </lineage>
</organism>
<keyword evidence="3" id="KW-1185">Reference proteome</keyword>
<dbReference type="CDD" id="cd09008">
    <property type="entry name" value="MTAN"/>
    <property type="match status" value="1"/>
</dbReference>
<evidence type="ECO:0000259" key="1">
    <source>
        <dbReference type="Pfam" id="PF01048"/>
    </source>
</evidence>
<dbReference type="AlphaFoldDB" id="A0A4Q7PNK1"/>
<dbReference type="GO" id="GO:0009116">
    <property type="term" value="P:nucleoside metabolic process"/>
    <property type="evidence" value="ECO:0007669"/>
    <property type="project" value="InterPro"/>
</dbReference>
<gene>
    <name evidence="2" type="ORF">EV209_0670</name>
</gene>
<dbReference type="Pfam" id="PF01048">
    <property type="entry name" value="PNP_UDP_1"/>
    <property type="match status" value="1"/>
</dbReference>
<accession>A0A4Q7PNK1</accession>
<feature type="domain" description="Nucleoside phosphorylase" evidence="1">
    <location>
        <begin position="17"/>
        <end position="221"/>
    </location>
</feature>
<proteinExistence type="predicted"/>
<dbReference type="InterPro" id="IPR035994">
    <property type="entry name" value="Nucleoside_phosphorylase_sf"/>
</dbReference>
<evidence type="ECO:0000313" key="2">
    <source>
        <dbReference type="EMBL" id="RZT02551.1"/>
    </source>
</evidence>
<name>A0A4Q7PNK1_9FIRM</name>
<dbReference type="PANTHER" id="PTHR46832">
    <property type="entry name" value="5'-METHYLTHIOADENOSINE/S-ADENOSYLHOMOCYSTEINE NUCLEOSIDASE"/>
    <property type="match status" value="1"/>
</dbReference>